<keyword evidence="8" id="KW-1185">Reference proteome</keyword>
<evidence type="ECO:0000256" key="4">
    <source>
        <dbReference type="ARBA" id="ARBA00023136"/>
    </source>
</evidence>
<dbReference type="InterPro" id="IPR050638">
    <property type="entry name" value="AA-Vitamin_Transporters"/>
</dbReference>
<evidence type="ECO:0000256" key="1">
    <source>
        <dbReference type="ARBA" id="ARBA00004141"/>
    </source>
</evidence>
<gene>
    <name evidence="7" type="ORF">EGH24_04790</name>
</gene>
<accession>A0A8J8PCN9</accession>
<proteinExistence type="predicted"/>
<dbReference type="OrthoDB" id="330924at2157"/>
<reference evidence="7" key="1">
    <citation type="submission" date="2019-02" db="EMBL/GenBank/DDBJ databases">
        <title>Halonotius sp. a new haloarchaeum isolated from saline soil.</title>
        <authorList>
            <person name="Duran-Viseras A."/>
            <person name="Sanchez-Porro C."/>
            <person name="Ventosa A."/>
        </authorList>
    </citation>
    <scope>NUCLEOTIDE SEQUENCE</scope>
    <source>
        <strain evidence="7">F15B</strain>
    </source>
</reference>
<evidence type="ECO:0000313" key="7">
    <source>
        <dbReference type="EMBL" id="TQQ82762.1"/>
    </source>
</evidence>
<feature type="domain" description="EamA" evidence="6">
    <location>
        <begin position="160"/>
        <end position="295"/>
    </location>
</feature>
<feature type="transmembrane region" description="Helical" evidence="5">
    <location>
        <begin position="156"/>
        <end position="176"/>
    </location>
</feature>
<dbReference type="InterPro" id="IPR037185">
    <property type="entry name" value="EmrE-like"/>
</dbReference>
<feature type="transmembrane region" description="Helical" evidence="5">
    <location>
        <begin position="220"/>
        <end position="241"/>
    </location>
</feature>
<dbReference type="InterPro" id="IPR000620">
    <property type="entry name" value="EamA_dom"/>
</dbReference>
<keyword evidence="3 5" id="KW-1133">Transmembrane helix</keyword>
<dbReference type="AlphaFoldDB" id="A0A8J8PCN9"/>
<feature type="transmembrane region" description="Helical" evidence="5">
    <location>
        <begin position="276"/>
        <end position="295"/>
    </location>
</feature>
<dbReference type="EMBL" id="RKLU01000002">
    <property type="protein sequence ID" value="TQQ82762.1"/>
    <property type="molecule type" value="Genomic_DNA"/>
</dbReference>
<evidence type="ECO:0000259" key="6">
    <source>
        <dbReference type="Pfam" id="PF00892"/>
    </source>
</evidence>
<evidence type="ECO:0000256" key="3">
    <source>
        <dbReference type="ARBA" id="ARBA00022989"/>
    </source>
</evidence>
<keyword evidence="4 5" id="KW-0472">Membrane</keyword>
<dbReference type="PANTHER" id="PTHR32322">
    <property type="entry name" value="INNER MEMBRANE TRANSPORTER"/>
    <property type="match status" value="1"/>
</dbReference>
<feature type="transmembrane region" description="Helical" evidence="5">
    <location>
        <begin position="248"/>
        <end position="270"/>
    </location>
</feature>
<feature type="domain" description="EamA" evidence="6">
    <location>
        <begin position="7"/>
        <end position="141"/>
    </location>
</feature>
<comment type="caution">
    <text evidence="7">The sequence shown here is derived from an EMBL/GenBank/DDBJ whole genome shotgun (WGS) entry which is preliminary data.</text>
</comment>
<feature type="transmembrane region" description="Helical" evidence="5">
    <location>
        <begin position="35"/>
        <end position="57"/>
    </location>
</feature>
<organism evidence="7 8">
    <name type="scientific">Halonotius terrestris</name>
    <dbReference type="NCBI Taxonomy" id="2487750"/>
    <lineage>
        <taxon>Archaea</taxon>
        <taxon>Methanobacteriati</taxon>
        <taxon>Methanobacteriota</taxon>
        <taxon>Stenosarchaea group</taxon>
        <taxon>Halobacteria</taxon>
        <taxon>Halobacteriales</taxon>
        <taxon>Haloferacaceae</taxon>
        <taxon>Halonotius</taxon>
    </lineage>
</organism>
<dbReference type="PANTHER" id="PTHR32322:SF2">
    <property type="entry name" value="EAMA DOMAIN-CONTAINING PROTEIN"/>
    <property type="match status" value="1"/>
</dbReference>
<dbReference type="GO" id="GO:0016020">
    <property type="term" value="C:membrane"/>
    <property type="evidence" value="ECO:0007669"/>
    <property type="project" value="UniProtKB-SubCell"/>
</dbReference>
<dbReference type="Proteomes" id="UP000705823">
    <property type="component" value="Unassembled WGS sequence"/>
</dbReference>
<feature type="transmembrane region" description="Helical" evidence="5">
    <location>
        <begin position="69"/>
        <end position="90"/>
    </location>
</feature>
<evidence type="ECO:0000256" key="2">
    <source>
        <dbReference type="ARBA" id="ARBA00022692"/>
    </source>
</evidence>
<comment type="subcellular location">
    <subcellularLocation>
        <location evidence="1">Membrane</location>
        <topology evidence="1">Multi-pass membrane protein</topology>
    </subcellularLocation>
</comment>
<evidence type="ECO:0000256" key="5">
    <source>
        <dbReference type="SAM" id="Phobius"/>
    </source>
</evidence>
<sequence length="297" mass="30425">MQVGSLVGVGFAVLAALALAAQSLAVRVGTKTQSVAAVTAVMYAVNLVVLLPLAAVVAYPDFALTPRAVVAFAVAGLLGSLVGRLCYFIGIERLGSSRTEPLKALFPLVAVGTAVVVLGEEVTATLLAGVVLLVLGGAVVTLDSRDSPTTPQGRDLWIALAFPLAAAFFLGVDPVFTKIGLAEGTSPLVGVTIRILAAGAGFAAYLLWRPARTGGFESLQVTRWLLVASVANTVYLLAYYAALARIDVAVVTPVLGLSTLFVVAGAAVFLQGDERVTWRLVGATVIVVAGVVLVVQG</sequence>
<evidence type="ECO:0000313" key="8">
    <source>
        <dbReference type="Proteomes" id="UP000705823"/>
    </source>
</evidence>
<dbReference type="SUPFAM" id="SSF103481">
    <property type="entry name" value="Multidrug resistance efflux transporter EmrE"/>
    <property type="match status" value="2"/>
</dbReference>
<dbReference type="RefSeq" id="WP_142979027.1">
    <property type="nucleotide sequence ID" value="NZ_RKLU01000002.1"/>
</dbReference>
<dbReference type="Pfam" id="PF00892">
    <property type="entry name" value="EamA"/>
    <property type="match status" value="2"/>
</dbReference>
<protein>
    <recommendedName>
        <fullName evidence="6">EamA domain-containing protein</fullName>
    </recommendedName>
</protein>
<feature type="transmembrane region" description="Helical" evidence="5">
    <location>
        <begin position="188"/>
        <end position="208"/>
    </location>
</feature>
<feature type="transmembrane region" description="Helical" evidence="5">
    <location>
        <begin position="126"/>
        <end position="144"/>
    </location>
</feature>
<name>A0A8J8PCN9_9EURY</name>
<keyword evidence="2 5" id="KW-0812">Transmembrane</keyword>